<evidence type="ECO:0000313" key="2">
    <source>
        <dbReference type="EMBL" id="MFC6907189.1"/>
    </source>
</evidence>
<dbReference type="RefSeq" id="WP_340605780.1">
    <property type="nucleotide sequence ID" value="NZ_JBBMXV010000007.1"/>
</dbReference>
<feature type="region of interest" description="Disordered" evidence="1">
    <location>
        <begin position="16"/>
        <end position="38"/>
    </location>
</feature>
<proteinExistence type="predicted"/>
<dbReference type="AlphaFoldDB" id="A0ABD5V7Y2"/>
<name>A0ABD5V7Y2_9EURY</name>
<organism evidence="2 3">
    <name type="scientific">Halalkalicoccus tibetensis</name>
    <dbReference type="NCBI Taxonomy" id="175632"/>
    <lineage>
        <taxon>Archaea</taxon>
        <taxon>Methanobacteriati</taxon>
        <taxon>Methanobacteriota</taxon>
        <taxon>Stenosarchaea group</taxon>
        <taxon>Halobacteria</taxon>
        <taxon>Halobacteriales</taxon>
        <taxon>Halococcaceae</taxon>
        <taxon>Halalkalicoccus</taxon>
    </lineage>
</organism>
<dbReference type="Proteomes" id="UP001596312">
    <property type="component" value="Unassembled WGS sequence"/>
</dbReference>
<accession>A0ABD5V7Y2</accession>
<comment type="caution">
    <text evidence="2">The sequence shown here is derived from an EMBL/GenBank/DDBJ whole genome shotgun (WGS) entry which is preliminary data.</text>
</comment>
<sequence length="123" mass="14009">MKDGVKDALVDGSICVDQGVPNRDSGLPAPTPTHELPDEYWTSKSAEYWTDIAKDWQRIPEEWRDGVPDEYQTLIGQLRDWEPCEITEKHSEEDIEAEAEELDIETEAERLVAEMEAESNDSS</sequence>
<evidence type="ECO:0000256" key="1">
    <source>
        <dbReference type="SAM" id="MobiDB-lite"/>
    </source>
</evidence>
<evidence type="ECO:0000313" key="3">
    <source>
        <dbReference type="Proteomes" id="UP001596312"/>
    </source>
</evidence>
<reference evidence="2 3" key="1">
    <citation type="journal article" date="2019" name="Int. J. Syst. Evol. Microbiol.">
        <title>The Global Catalogue of Microorganisms (GCM) 10K type strain sequencing project: providing services to taxonomists for standard genome sequencing and annotation.</title>
        <authorList>
            <consortium name="The Broad Institute Genomics Platform"/>
            <consortium name="The Broad Institute Genome Sequencing Center for Infectious Disease"/>
            <person name="Wu L."/>
            <person name="Ma J."/>
        </authorList>
    </citation>
    <scope>NUCLEOTIDE SEQUENCE [LARGE SCALE GENOMIC DNA]</scope>
    <source>
        <strain evidence="2 3">CGMCC 1.3240</strain>
    </source>
</reference>
<gene>
    <name evidence="2" type="ORF">ACFQGH_18570</name>
</gene>
<protein>
    <submittedName>
        <fullName evidence="2">Uncharacterized protein</fullName>
    </submittedName>
</protein>
<dbReference type="EMBL" id="JBHSXQ010000007">
    <property type="protein sequence ID" value="MFC6907189.1"/>
    <property type="molecule type" value="Genomic_DNA"/>
</dbReference>
<keyword evidence="3" id="KW-1185">Reference proteome</keyword>